<evidence type="ECO:0000256" key="1">
    <source>
        <dbReference type="SAM" id="Phobius"/>
    </source>
</evidence>
<feature type="transmembrane region" description="Helical" evidence="1">
    <location>
        <begin position="45"/>
        <end position="66"/>
    </location>
</feature>
<evidence type="ECO:0000313" key="2">
    <source>
        <dbReference type="EMBL" id="MPN42471.1"/>
    </source>
</evidence>
<organism evidence="2">
    <name type="scientific">bioreactor metagenome</name>
    <dbReference type="NCBI Taxonomy" id="1076179"/>
    <lineage>
        <taxon>unclassified sequences</taxon>
        <taxon>metagenomes</taxon>
        <taxon>ecological metagenomes</taxon>
    </lineage>
</organism>
<dbReference type="AlphaFoldDB" id="A0A645HTU9"/>
<reference evidence="2" key="1">
    <citation type="submission" date="2019-08" db="EMBL/GenBank/DDBJ databases">
        <authorList>
            <person name="Kucharzyk K."/>
            <person name="Murdoch R.W."/>
            <person name="Higgins S."/>
            <person name="Loffler F."/>
        </authorList>
    </citation>
    <scope>NUCLEOTIDE SEQUENCE</scope>
</reference>
<proteinExistence type="predicted"/>
<keyword evidence="1" id="KW-0812">Transmembrane</keyword>
<protein>
    <submittedName>
        <fullName evidence="2">Uncharacterized protein</fullName>
    </submittedName>
</protein>
<sequence length="86" mass="9877">MLFNIEITMFEQINTAVAEIPIPMPFMILDVVARVGQVPSNKINVGFSLIIPFVTIPSLLIILHLLRLQTVLKHLEQNGKYHLRKW</sequence>
<keyword evidence="1" id="KW-1133">Transmembrane helix</keyword>
<dbReference type="EMBL" id="VSSQ01100224">
    <property type="protein sequence ID" value="MPN42471.1"/>
    <property type="molecule type" value="Genomic_DNA"/>
</dbReference>
<gene>
    <name evidence="2" type="ORF">SDC9_190028</name>
</gene>
<keyword evidence="1" id="KW-0472">Membrane</keyword>
<accession>A0A645HTU9</accession>
<comment type="caution">
    <text evidence="2">The sequence shown here is derived from an EMBL/GenBank/DDBJ whole genome shotgun (WGS) entry which is preliminary data.</text>
</comment>
<name>A0A645HTU9_9ZZZZ</name>